<organism evidence="1 2">
    <name type="scientific">Bizionia sediminis</name>
    <dbReference type="NCBI Taxonomy" id="1737064"/>
    <lineage>
        <taxon>Bacteria</taxon>
        <taxon>Pseudomonadati</taxon>
        <taxon>Bacteroidota</taxon>
        <taxon>Flavobacteriia</taxon>
        <taxon>Flavobacteriales</taxon>
        <taxon>Flavobacteriaceae</taxon>
        <taxon>Bizionia</taxon>
    </lineage>
</organism>
<dbReference type="Pfam" id="PF04237">
    <property type="entry name" value="YjbR"/>
    <property type="match status" value="1"/>
</dbReference>
<dbReference type="InterPro" id="IPR007351">
    <property type="entry name" value="YjbR"/>
</dbReference>
<dbReference type="PANTHER" id="PTHR35145:SF1">
    <property type="entry name" value="CYTOPLASMIC PROTEIN"/>
    <property type="match status" value="1"/>
</dbReference>
<accession>A0ABW5KR90</accession>
<dbReference type="InterPro" id="IPR038056">
    <property type="entry name" value="YjbR-like_sf"/>
</dbReference>
<dbReference type="Proteomes" id="UP001597472">
    <property type="component" value="Unassembled WGS sequence"/>
</dbReference>
<protein>
    <submittedName>
        <fullName evidence="1">MmcQ/YjbR family DNA-binding protein</fullName>
    </submittedName>
</protein>
<evidence type="ECO:0000313" key="2">
    <source>
        <dbReference type="Proteomes" id="UP001597472"/>
    </source>
</evidence>
<evidence type="ECO:0000313" key="1">
    <source>
        <dbReference type="EMBL" id="MFD2551146.1"/>
    </source>
</evidence>
<proteinExistence type="predicted"/>
<keyword evidence="1" id="KW-0238">DNA-binding</keyword>
<name>A0ABW5KR90_9FLAO</name>
<gene>
    <name evidence="1" type="ORF">ACFSQP_04895</name>
</gene>
<sequence length="122" mass="14095">MNIETLRNFCLDKKAVTEHLPFNEDVLVFKVAGKIFLLTSLKSWELNRATINLKCQPEYALELRSNYHSVLPGYHANKKHWNTINLFTGELNASLVKQLITHSYQQVVAGLTNKQRTLFHLN</sequence>
<dbReference type="RefSeq" id="WP_376892255.1">
    <property type="nucleotide sequence ID" value="NZ_JBHULS010000002.1"/>
</dbReference>
<keyword evidence="2" id="KW-1185">Reference proteome</keyword>
<comment type="caution">
    <text evidence="1">The sequence shown here is derived from an EMBL/GenBank/DDBJ whole genome shotgun (WGS) entry which is preliminary data.</text>
</comment>
<dbReference type="EMBL" id="JBHULS010000002">
    <property type="protein sequence ID" value="MFD2551146.1"/>
    <property type="molecule type" value="Genomic_DNA"/>
</dbReference>
<dbReference type="PANTHER" id="PTHR35145">
    <property type="entry name" value="CYTOPLASMIC PROTEIN-RELATED"/>
    <property type="match status" value="1"/>
</dbReference>
<reference evidence="2" key="1">
    <citation type="journal article" date="2019" name="Int. J. Syst. Evol. Microbiol.">
        <title>The Global Catalogue of Microorganisms (GCM) 10K type strain sequencing project: providing services to taxonomists for standard genome sequencing and annotation.</title>
        <authorList>
            <consortium name="The Broad Institute Genomics Platform"/>
            <consortium name="The Broad Institute Genome Sequencing Center for Infectious Disease"/>
            <person name="Wu L."/>
            <person name="Ma J."/>
        </authorList>
    </citation>
    <scope>NUCLEOTIDE SEQUENCE [LARGE SCALE GENOMIC DNA]</scope>
    <source>
        <strain evidence="2">KCTC 42587</strain>
    </source>
</reference>
<dbReference type="GO" id="GO:0003677">
    <property type="term" value="F:DNA binding"/>
    <property type="evidence" value="ECO:0007669"/>
    <property type="project" value="UniProtKB-KW"/>
</dbReference>
<dbReference type="SUPFAM" id="SSF142906">
    <property type="entry name" value="YjbR-like"/>
    <property type="match status" value="1"/>
</dbReference>
<dbReference type="Gene3D" id="3.90.1150.30">
    <property type="match status" value="1"/>
</dbReference>
<dbReference type="InterPro" id="IPR058532">
    <property type="entry name" value="YjbR/MT2646/Rv2570-like"/>
</dbReference>